<evidence type="ECO:0000313" key="1">
    <source>
        <dbReference type="EMBL" id="JAD16227.1"/>
    </source>
</evidence>
<name>A0A0A8XX00_ARUDO</name>
<accession>A0A0A8XX00</accession>
<protein>
    <submittedName>
        <fullName evidence="1">Uncharacterized protein</fullName>
    </submittedName>
</protein>
<proteinExistence type="predicted"/>
<organism evidence="1">
    <name type="scientific">Arundo donax</name>
    <name type="common">Giant reed</name>
    <name type="synonym">Donax arundinaceus</name>
    <dbReference type="NCBI Taxonomy" id="35708"/>
    <lineage>
        <taxon>Eukaryota</taxon>
        <taxon>Viridiplantae</taxon>
        <taxon>Streptophyta</taxon>
        <taxon>Embryophyta</taxon>
        <taxon>Tracheophyta</taxon>
        <taxon>Spermatophyta</taxon>
        <taxon>Magnoliopsida</taxon>
        <taxon>Liliopsida</taxon>
        <taxon>Poales</taxon>
        <taxon>Poaceae</taxon>
        <taxon>PACMAD clade</taxon>
        <taxon>Arundinoideae</taxon>
        <taxon>Arundineae</taxon>
        <taxon>Arundo</taxon>
    </lineage>
</organism>
<reference evidence="1" key="1">
    <citation type="submission" date="2014-09" db="EMBL/GenBank/DDBJ databases">
        <authorList>
            <person name="Magalhaes I.L.F."/>
            <person name="Oliveira U."/>
            <person name="Santos F.R."/>
            <person name="Vidigal T.H.D.A."/>
            <person name="Brescovit A.D."/>
            <person name="Santos A.J."/>
        </authorList>
    </citation>
    <scope>NUCLEOTIDE SEQUENCE</scope>
    <source>
        <tissue evidence="1">Shoot tissue taken approximately 20 cm above the soil surface</tissue>
    </source>
</reference>
<dbReference type="EMBL" id="GBRH01281668">
    <property type="protein sequence ID" value="JAD16227.1"/>
    <property type="molecule type" value="Transcribed_RNA"/>
</dbReference>
<reference evidence="1" key="2">
    <citation type="journal article" date="2015" name="Data Brief">
        <title>Shoot transcriptome of the giant reed, Arundo donax.</title>
        <authorList>
            <person name="Barrero R.A."/>
            <person name="Guerrero F.D."/>
            <person name="Moolhuijzen P."/>
            <person name="Goolsby J.A."/>
            <person name="Tidwell J."/>
            <person name="Bellgard S.E."/>
            <person name="Bellgard M.I."/>
        </authorList>
    </citation>
    <scope>NUCLEOTIDE SEQUENCE</scope>
    <source>
        <tissue evidence="1">Shoot tissue taken approximately 20 cm above the soil surface</tissue>
    </source>
</reference>
<dbReference type="AlphaFoldDB" id="A0A0A8XX00"/>
<sequence>MSVLLYLYRTTMVMFRDIKARKNCYVIIVRKCEGHSIDRCFKLHGYPPGWKIGEISTRGSLRW</sequence>